<dbReference type="GO" id="GO:0006974">
    <property type="term" value="P:DNA damage response"/>
    <property type="evidence" value="ECO:0007669"/>
    <property type="project" value="TreeGrafter"/>
</dbReference>
<feature type="chain" id="PRO_5017336409" evidence="1">
    <location>
        <begin position="22"/>
        <end position="242"/>
    </location>
</feature>
<dbReference type="AlphaFoldDB" id="A0A3B0M0L5"/>
<dbReference type="Pfam" id="PF04402">
    <property type="entry name" value="SIMPL"/>
    <property type="match status" value="1"/>
</dbReference>
<protein>
    <submittedName>
        <fullName evidence="2">26 kDa periplasmic immunogenic protein</fullName>
    </submittedName>
</protein>
<dbReference type="InterPro" id="IPR052022">
    <property type="entry name" value="26kDa_periplasmic_antigen"/>
</dbReference>
<dbReference type="Gene3D" id="3.30.70.2970">
    <property type="entry name" value="Protein of unknown function (DUF541), domain 2"/>
    <property type="match status" value="1"/>
</dbReference>
<dbReference type="Gene3D" id="3.30.110.170">
    <property type="entry name" value="Protein of unknown function (DUF541), domain 1"/>
    <property type="match status" value="1"/>
</dbReference>
<evidence type="ECO:0000256" key="1">
    <source>
        <dbReference type="SAM" id="SignalP"/>
    </source>
</evidence>
<keyword evidence="1" id="KW-0732">Signal</keyword>
<dbReference type="InterPro" id="IPR007497">
    <property type="entry name" value="SIMPL/DUF541"/>
</dbReference>
<dbReference type="PANTHER" id="PTHR34387">
    <property type="entry name" value="SLR1258 PROTEIN"/>
    <property type="match status" value="1"/>
</dbReference>
<feature type="signal peptide" evidence="1">
    <location>
        <begin position="1"/>
        <end position="21"/>
    </location>
</feature>
<dbReference type="NCBIfam" id="NF008299">
    <property type="entry name" value="PRK11087.1"/>
    <property type="match status" value="1"/>
</dbReference>
<reference evidence="2" key="1">
    <citation type="submission" date="2018-04" db="EMBL/GenBank/DDBJ databases">
        <authorList>
            <person name="Go L.Y."/>
            <person name="Mitchell J.A."/>
        </authorList>
    </citation>
    <scope>NUCLEOTIDE SEQUENCE</scope>
    <source>
        <strain evidence="2">ARTV</strain>
    </source>
</reference>
<evidence type="ECO:0000313" key="2">
    <source>
        <dbReference type="EMBL" id="SSW96191.1"/>
    </source>
</evidence>
<proteinExistence type="predicted"/>
<accession>A0A3B0M0L5</accession>
<organism evidence="2">
    <name type="scientific">Arsenophonus endosymbiont of Trialeurodes vaporariorum</name>
    <dbReference type="NCBI Taxonomy" id="235567"/>
    <lineage>
        <taxon>Bacteria</taxon>
        <taxon>Pseudomonadati</taxon>
        <taxon>Pseudomonadota</taxon>
        <taxon>Gammaproteobacteria</taxon>
        <taxon>Enterobacterales</taxon>
        <taxon>Morganellaceae</taxon>
        <taxon>Arsenophonus</taxon>
    </lineage>
</organism>
<dbReference type="EMBL" id="UFQR01000010">
    <property type="protein sequence ID" value="SSW96191.1"/>
    <property type="molecule type" value="Genomic_DNA"/>
</dbReference>
<dbReference type="PANTHER" id="PTHR34387:SF1">
    <property type="entry name" value="PERIPLASMIC IMMUNOGENIC PROTEIN"/>
    <property type="match status" value="1"/>
</dbReference>
<sequence precursor="true">MKLSSIIFLGMMSVSSLPLLAQSNSSPNGPHIVTSGNATIKATPDMVTLLINVAVTEKNAASAKTAVDARVKQYFDFLKDKGIESSDINAANITTQPKYEYDKSAEKSKIVGYTAERSVEVKLYKLDQLNTLLDGVLAAGLNEINSVQFGIKDPKHYRDEARNKAIDNAKAQAEALAAEFNFKLGKVYSINYRAPDATPYPMPRMKAMNQMVAVAASDSNHTYEQQSIDFTDQVDVVFELKR</sequence>
<name>A0A3B0M0L5_9GAMM</name>
<gene>
    <name evidence="2" type="ORF">ARTV_2455</name>
</gene>